<reference evidence="3" key="1">
    <citation type="submission" date="2021-02" db="EMBL/GenBank/DDBJ databases">
        <authorList>
            <person name="Nowell W R."/>
        </authorList>
    </citation>
    <scope>NUCLEOTIDE SEQUENCE</scope>
    <source>
        <strain evidence="3">Ploen Becks lab</strain>
    </source>
</reference>
<dbReference type="GO" id="GO:0008270">
    <property type="term" value="F:zinc ion binding"/>
    <property type="evidence" value="ECO:0007669"/>
    <property type="project" value="UniProtKB-KW"/>
</dbReference>
<feature type="domain" description="C2H2-type" evidence="2">
    <location>
        <begin position="113"/>
        <end position="142"/>
    </location>
</feature>
<comment type="caution">
    <text evidence="3">The sequence shown here is derived from an EMBL/GenBank/DDBJ whole genome shotgun (WGS) entry which is preliminary data.</text>
</comment>
<keyword evidence="1" id="KW-0863">Zinc-finger</keyword>
<protein>
    <recommendedName>
        <fullName evidence="2">C2H2-type domain-containing protein</fullName>
    </recommendedName>
</protein>
<evidence type="ECO:0000259" key="2">
    <source>
        <dbReference type="PROSITE" id="PS50157"/>
    </source>
</evidence>
<dbReference type="AlphaFoldDB" id="A0A814ELF1"/>
<organism evidence="3 4">
    <name type="scientific">Brachionus calyciflorus</name>
    <dbReference type="NCBI Taxonomy" id="104777"/>
    <lineage>
        <taxon>Eukaryota</taxon>
        <taxon>Metazoa</taxon>
        <taxon>Spiralia</taxon>
        <taxon>Gnathifera</taxon>
        <taxon>Rotifera</taxon>
        <taxon>Eurotatoria</taxon>
        <taxon>Monogononta</taxon>
        <taxon>Pseudotrocha</taxon>
        <taxon>Ploima</taxon>
        <taxon>Brachionidae</taxon>
        <taxon>Brachionus</taxon>
    </lineage>
</organism>
<dbReference type="Gene3D" id="3.30.160.60">
    <property type="entry name" value="Classic Zinc Finger"/>
    <property type="match status" value="1"/>
</dbReference>
<dbReference type="OrthoDB" id="10149894at2759"/>
<gene>
    <name evidence="3" type="ORF">OXX778_LOCUS14830</name>
</gene>
<proteinExistence type="predicted"/>
<name>A0A814ELF1_9BILA</name>
<dbReference type="InterPro" id="IPR013087">
    <property type="entry name" value="Znf_C2H2_type"/>
</dbReference>
<evidence type="ECO:0000313" key="3">
    <source>
        <dbReference type="EMBL" id="CAF0969208.1"/>
    </source>
</evidence>
<evidence type="ECO:0000256" key="1">
    <source>
        <dbReference type="PROSITE-ProRule" id="PRU00042"/>
    </source>
</evidence>
<keyword evidence="1" id="KW-0479">Metal-binding</keyword>
<keyword evidence="4" id="KW-1185">Reference proteome</keyword>
<accession>A0A814ELF1</accession>
<evidence type="ECO:0000313" key="4">
    <source>
        <dbReference type="Proteomes" id="UP000663879"/>
    </source>
</evidence>
<dbReference type="PROSITE" id="PS50157">
    <property type="entry name" value="ZINC_FINGER_C2H2_2"/>
    <property type="match status" value="1"/>
</dbReference>
<dbReference type="PROSITE" id="PS00028">
    <property type="entry name" value="ZINC_FINGER_C2H2_1"/>
    <property type="match status" value="1"/>
</dbReference>
<keyword evidence="1" id="KW-0862">Zinc</keyword>
<sequence length="306" mass="35875">MPKKIFRLPFNMECDRLKNLYSPTIDKMKDVGDDLKENFYSFVIPALARPTIIKEISESERFLCLFPKCKAEGKSFASKQKFIHHLTIIHDQELPQGGSFIAPNDKGTKPGGFWCSKCGHHYCRRDHLQNHLRTSTHCKDGQILLENPLETKELEMEQRLAIEYPNSQLPQNHEFKFEVKEQLAIEWKNNDDVEPKSTIRSKIKSNVDSLVKKMTKSFSMISFKSKCDNILKTKSKTFDNFNFNNIFTSVERKPNVLCLKREYPEESFECYETKKKKIDVILEEKNEDDDDLVLVQTLIEYEKNKF</sequence>
<dbReference type="EMBL" id="CAJNOC010003135">
    <property type="protein sequence ID" value="CAF0969208.1"/>
    <property type="molecule type" value="Genomic_DNA"/>
</dbReference>
<dbReference type="Proteomes" id="UP000663879">
    <property type="component" value="Unassembled WGS sequence"/>
</dbReference>